<dbReference type="PANTHER" id="PTHR40943">
    <property type="entry name" value="CYTOPLASMIC PROTEIN-RELATED"/>
    <property type="match status" value="1"/>
</dbReference>
<dbReference type="EMBL" id="CYSC01000013">
    <property type="protein sequence ID" value="CUH70793.1"/>
    <property type="molecule type" value="Genomic_DNA"/>
</dbReference>
<dbReference type="Proteomes" id="UP000051887">
    <property type="component" value="Unassembled WGS sequence"/>
</dbReference>
<dbReference type="AlphaFoldDB" id="A0A0P1G840"/>
<reference evidence="3 5" key="2">
    <citation type="submission" date="2015-09" db="EMBL/GenBank/DDBJ databases">
        <authorList>
            <consortium name="Swine Surveillance"/>
        </authorList>
    </citation>
    <scope>NUCLEOTIDE SEQUENCE [LARGE SCALE GENOMIC DNA]</scope>
    <source>
        <strain evidence="3 5">5120</strain>
    </source>
</reference>
<name>A0A0P1G840_9RHOB</name>
<evidence type="ECO:0000313" key="3">
    <source>
        <dbReference type="EMBL" id="CUH70793.1"/>
    </source>
</evidence>
<accession>A0A0P1G840</accession>
<evidence type="ECO:0000313" key="2">
    <source>
        <dbReference type="EMBL" id="CUH64850.1"/>
    </source>
</evidence>
<dbReference type="PANTHER" id="PTHR40943:SF2">
    <property type="entry name" value="(S)-UREIDOGLYCINE AMINOHYDROLASE CUPIN DOMAIN-CONTAINING PROTEIN"/>
    <property type="match status" value="1"/>
</dbReference>
<dbReference type="InterPro" id="IPR011051">
    <property type="entry name" value="RmlC_Cupin_sf"/>
</dbReference>
<dbReference type="EMBL" id="CYSB01000021">
    <property type="protein sequence ID" value="CUH64850.1"/>
    <property type="molecule type" value="Genomic_DNA"/>
</dbReference>
<dbReference type="CDD" id="cd02227">
    <property type="entry name" value="cupin_TM1112-like"/>
    <property type="match status" value="1"/>
</dbReference>
<protein>
    <recommendedName>
        <fullName evidence="1">(S)-ureidoglycine aminohydrolase cupin domain-containing protein</fullName>
    </recommendedName>
</protein>
<evidence type="ECO:0000313" key="5">
    <source>
        <dbReference type="Proteomes" id="UP000051887"/>
    </source>
</evidence>
<sequence length="115" mass="12566">MTTIAITNQSAPEADTIAADKLIAGNAATKLWHQFTDTTGQFHVGQWASEACKLSVSYDENELCVIVEVEVELTDAHGTTTRYKAPDAFVIPAGFKGTWESLTPVRKIYAAFEEN</sequence>
<reference evidence="2 4" key="1">
    <citation type="submission" date="2015-09" db="EMBL/GenBank/DDBJ databases">
        <authorList>
            <person name="Rodrigo-Torres L."/>
            <person name="Arahal D.R."/>
        </authorList>
    </citation>
    <scope>NUCLEOTIDE SEQUENCE [LARGE SCALE GENOMIC DNA]</scope>
    <source>
        <strain evidence="2 4">CECT 5118</strain>
    </source>
</reference>
<evidence type="ECO:0000313" key="4">
    <source>
        <dbReference type="Proteomes" id="UP000051086"/>
    </source>
</evidence>
<dbReference type="Pfam" id="PF05899">
    <property type="entry name" value="Cupin_3"/>
    <property type="match status" value="1"/>
</dbReference>
<dbReference type="InterPro" id="IPR014710">
    <property type="entry name" value="RmlC-like_jellyroll"/>
</dbReference>
<proteinExistence type="predicted"/>
<dbReference type="Gene3D" id="2.60.120.10">
    <property type="entry name" value="Jelly Rolls"/>
    <property type="match status" value="1"/>
</dbReference>
<dbReference type="SUPFAM" id="SSF51182">
    <property type="entry name" value="RmlC-like cupins"/>
    <property type="match status" value="1"/>
</dbReference>
<organism evidence="3 5">
    <name type="scientific">Thalassovita autumnalis</name>
    <dbReference type="NCBI Taxonomy" id="2072972"/>
    <lineage>
        <taxon>Bacteria</taxon>
        <taxon>Pseudomonadati</taxon>
        <taxon>Pseudomonadota</taxon>
        <taxon>Alphaproteobacteria</taxon>
        <taxon>Rhodobacterales</taxon>
        <taxon>Roseobacteraceae</taxon>
        <taxon>Thalassovita</taxon>
    </lineage>
</organism>
<dbReference type="InterPro" id="IPR008579">
    <property type="entry name" value="UGlyAH_Cupin_dom"/>
</dbReference>
<feature type="domain" description="(S)-ureidoglycine aminohydrolase cupin" evidence="1">
    <location>
        <begin position="38"/>
        <end position="109"/>
    </location>
</feature>
<dbReference type="RefSeq" id="WP_207383437.1">
    <property type="nucleotide sequence ID" value="NZ_CYSB01000021.1"/>
</dbReference>
<dbReference type="Proteomes" id="UP000051086">
    <property type="component" value="Unassembled WGS sequence"/>
</dbReference>
<evidence type="ECO:0000259" key="1">
    <source>
        <dbReference type="Pfam" id="PF05899"/>
    </source>
</evidence>
<keyword evidence="4" id="KW-1185">Reference proteome</keyword>
<gene>
    <name evidence="2" type="ORF">TL5118_01043</name>
    <name evidence="3" type="ORF">TL5120_00573</name>
</gene>